<dbReference type="Gene3D" id="2.30.110.10">
    <property type="entry name" value="Electron Transport, Fmn-binding Protein, Chain A"/>
    <property type="match status" value="1"/>
</dbReference>
<evidence type="ECO:0000313" key="2">
    <source>
        <dbReference type="EMBL" id="KAF9780603.1"/>
    </source>
</evidence>
<reference evidence="2" key="1">
    <citation type="journal article" date="2020" name="Nat. Commun.">
        <title>Large-scale genome sequencing of mycorrhizal fungi provides insights into the early evolution of symbiotic traits.</title>
        <authorList>
            <person name="Miyauchi S."/>
            <person name="Kiss E."/>
            <person name="Kuo A."/>
            <person name="Drula E."/>
            <person name="Kohler A."/>
            <person name="Sanchez-Garcia M."/>
            <person name="Morin E."/>
            <person name="Andreopoulos B."/>
            <person name="Barry K.W."/>
            <person name="Bonito G."/>
            <person name="Buee M."/>
            <person name="Carver A."/>
            <person name="Chen C."/>
            <person name="Cichocki N."/>
            <person name="Clum A."/>
            <person name="Culley D."/>
            <person name="Crous P.W."/>
            <person name="Fauchery L."/>
            <person name="Girlanda M."/>
            <person name="Hayes R.D."/>
            <person name="Keri Z."/>
            <person name="LaButti K."/>
            <person name="Lipzen A."/>
            <person name="Lombard V."/>
            <person name="Magnuson J."/>
            <person name="Maillard F."/>
            <person name="Murat C."/>
            <person name="Nolan M."/>
            <person name="Ohm R.A."/>
            <person name="Pangilinan J."/>
            <person name="Pereira M.F."/>
            <person name="Perotto S."/>
            <person name="Peter M."/>
            <person name="Pfister S."/>
            <person name="Riley R."/>
            <person name="Sitrit Y."/>
            <person name="Stielow J.B."/>
            <person name="Szollosi G."/>
            <person name="Zifcakova L."/>
            <person name="Stursova M."/>
            <person name="Spatafora J.W."/>
            <person name="Tedersoo L."/>
            <person name="Vaario L.M."/>
            <person name="Yamada A."/>
            <person name="Yan M."/>
            <person name="Wang P."/>
            <person name="Xu J."/>
            <person name="Bruns T."/>
            <person name="Baldrian P."/>
            <person name="Vilgalys R."/>
            <person name="Dunand C."/>
            <person name="Henrissat B."/>
            <person name="Grigoriev I.V."/>
            <person name="Hibbett D."/>
            <person name="Nagy L.G."/>
            <person name="Martin F.M."/>
        </authorList>
    </citation>
    <scope>NUCLEOTIDE SEQUENCE</scope>
    <source>
        <strain evidence="2">UH-Tt-Lm1</strain>
    </source>
</reference>
<dbReference type="EMBL" id="WIUZ02000016">
    <property type="protein sequence ID" value="KAF9780634.1"/>
    <property type="molecule type" value="Genomic_DNA"/>
</dbReference>
<dbReference type="Proteomes" id="UP000736335">
    <property type="component" value="Unassembled WGS sequence"/>
</dbReference>
<proteinExistence type="predicted"/>
<dbReference type="PANTHER" id="PTHR28243">
    <property type="entry name" value="AGL049CP"/>
    <property type="match status" value="1"/>
</dbReference>
<dbReference type="Pfam" id="PF12766">
    <property type="entry name" value="Pyridox_oxase_2"/>
    <property type="match status" value="1"/>
</dbReference>
<evidence type="ECO:0000313" key="3">
    <source>
        <dbReference type="EMBL" id="KAF9780634.1"/>
    </source>
</evidence>
<reference evidence="2" key="2">
    <citation type="submission" date="2020-11" db="EMBL/GenBank/DDBJ databases">
        <authorList>
            <consortium name="DOE Joint Genome Institute"/>
            <person name="Kuo A."/>
            <person name="Miyauchi S."/>
            <person name="Kiss E."/>
            <person name="Drula E."/>
            <person name="Kohler A."/>
            <person name="Sanchez-Garcia M."/>
            <person name="Andreopoulos B."/>
            <person name="Barry K.W."/>
            <person name="Bonito G."/>
            <person name="Buee M."/>
            <person name="Carver A."/>
            <person name="Chen C."/>
            <person name="Cichocki N."/>
            <person name="Clum A."/>
            <person name="Culley D."/>
            <person name="Crous P.W."/>
            <person name="Fauchery L."/>
            <person name="Girlanda M."/>
            <person name="Hayes R."/>
            <person name="Keri Z."/>
            <person name="Labutti K."/>
            <person name="Lipzen A."/>
            <person name="Lombard V."/>
            <person name="Magnuson J."/>
            <person name="Maillard F."/>
            <person name="Morin E."/>
            <person name="Murat C."/>
            <person name="Nolan M."/>
            <person name="Ohm R."/>
            <person name="Pangilinan J."/>
            <person name="Pereira M."/>
            <person name="Perotto S."/>
            <person name="Peter M."/>
            <person name="Riley R."/>
            <person name="Sitrit Y."/>
            <person name="Stielow B."/>
            <person name="Szollosi G."/>
            <person name="Zifcakova L."/>
            <person name="Stursova M."/>
            <person name="Spatafora J.W."/>
            <person name="Tedersoo L."/>
            <person name="Vaario L.-M."/>
            <person name="Yamada A."/>
            <person name="Yan M."/>
            <person name="Wang P."/>
            <person name="Xu J."/>
            <person name="Bruns T."/>
            <person name="Baldrian P."/>
            <person name="Vilgalys R."/>
            <person name="Henrissat B."/>
            <person name="Grigoriev I.V."/>
            <person name="Hibbett D."/>
            <person name="Nagy L.G."/>
            <person name="Martin F.M."/>
        </authorList>
    </citation>
    <scope>NUCLEOTIDE SEQUENCE</scope>
    <source>
        <strain evidence="2">UH-Tt-Lm1</strain>
    </source>
</reference>
<dbReference type="AlphaFoldDB" id="A0A9P6L327"/>
<dbReference type="PANTHER" id="PTHR28243:SF1">
    <property type="entry name" value="PYRIDOXAMINE 5'-PHOSPHATE OXIDASE ALR4036 FAMILY FMN-BINDING DOMAIN-CONTAINING PROTEIN"/>
    <property type="match status" value="1"/>
</dbReference>
<name>A0A9P6L327_9AGAM</name>
<dbReference type="OrthoDB" id="434253at2759"/>
<dbReference type="SUPFAM" id="SSF50475">
    <property type="entry name" value="FMN-binding split barrel"/>
    <property type="match status" value="1"/>
</dbReference>
<dbReference type="InterPro" id="IPR012349">
    <property type="entry name" value="Split_barrel_FMN-bd"/>
</dbReference>
<dbReference type="GO" id="GO:0010181">
    <property type="term" value="F:FMN binding"/>
    <property type="evidence" value="ECO:0007669"/>
    <property type="project" value="InterPro"/>
</dbReference>
<feature type="domain" description="Pyridoxamine 5'-phosphate oxidase Alr4036 family FMN-binding" evidence="1">
    <location>
        <begin position="7"/>
        <end position="93"/>
    </location>
</feature>
<evidence type="ECO:0000259" key="1">
    <source>
        <dbReference type="Pfam" id="PF12766"/>
    </source>
</evidence>
<dbReference type="InterPro" id="IPR024624">
    <property type="entry name" value="Pyridox_Oxase_Alr4036_FMN-bd"/>
</dbReference>
<evidence type="ECO:0000313" key="4">
    <source>
        <dbReference type="Proteomes" id="UP000736335"/>
    </source>
</evidence>
<accession>A0A9P6L327</accession>
<sequence length="170" mass="18772">MSPPPPRWFTALSKLFGEHKNANVMQLATIAEAVPQVRSCIVRALISPDGNGHFPTILATTDIRTPANDTVQINWWIEDSMDQFRLTGKASLVPEPGNRVFHSGGTLAFESLSTRDFNGEAKRVRVFDSLSGHRRASLCRPTPGSLMKGGYEEAKDWPETIPTTSHCKPK</sequence>
<organism evidence="2 4">
    <name type="scientific">Thelephora terrestris</name>
    <dbReference type="NCBI Taxonomy" id="56493"/>
    <lineage>
        <taxon>Eukaryota</taxon>
        <taxon>Fungi</taxon>
        <taxon>Dikarya</taxon>
        <taxon>Basidiomycota</taxon>
        <taxon>Agaricomycotina</taxon>
        <taxon>Agaricomycetes</taxon>
        <taxon>Thelephorales</taxon>
        <taxon>Thelephoraceae</taxon>
        <taxon>Thelephora</taxon>
    </lineage>
</organism>
<gene>
    <name evidence="2" type="ORF">BJ322DRAFT_1011841</name>
    <name evidence="3" type="ORF">BJ322DRAFT_1011887</name>
</gene>
<keyword evidence="4" id="KW-1185">Reference proteome</keyword>
<dbReference type="EMBL" id="WIUZ02000016">
    <property type="protein sequence ID" value="KAF9780603.1"/>
    <property type="molecule type" value="Genomic_DNA"/>
</dbReference>
<comment type="caution">
    <text evidence="2">The sequence shown here is derived from an EMBL/GenBank/DDBJ whole genome shotgun (WGS) entry which is preliminary data.</text>
</comment>
<protein>
    <recommendedName>
        <fullName evidence="1">Pyridoxamine 5'-phosphate oxidase Alr4036 family FMN-binding domain-containing protein</fullName>
    </recommendedName>
</protein>